<dbReference type="AlphaFoldDB" id="A0A498R331"/>
<evidence type="ECO:0008006" key="3">
    <source>
        <dbReference type="Google" id="ProtNLM"/>
    </source>
</evidence>
<accession>A0A498R331</accession>
<name>A0A498R331_9FIRM</name>
<sequence>MITVEPILLEPRAIRFYADHPIEYVKEVVGATPDENQGPILESCAKKQLTSVRSGHGIGKSAVESWIIKWVMYSRPFPKVPCTAPTQHQLHDILWAELNKWNRQSADGGLFEWTDERFYHKAHREEWFAVPRTATKPDALQGFHADHVFYVIDEASGVADKIFEPVLGALSTEGAGLLACGNPTQLAGWFFDSHNKNRGMYSVFHIDGRNSPRVSKQFVQMIINMYGEDSDVFRVRVAGEFPKAMPDSFVPLDWVERNSEKVLLVVLPRMIDIGIDVSRYGDDESVICPVFDKKYQQKPEIYNHNDTMELTGRTVQMVERYNEKYQNRPTKIKVDCDGLGVGVHDRLKEIIKERRWKHVTVHEGHFGGKGGLLKSDDPVRFSNSTGLMWGILREKLRHDDIVLWYDDRQISQISNRKYRVNSDGEIELERKEDMKKRGLTSPDRADALVLALWEPQSKIFAGRMDIY</sequence>
<evidence type="ECO:0000313" key="1">
    <source>
        <dbReference type="EMBL" id="VBB05579.1"/>
    </source>
</evidence>
<gene>
    <name evidence="1" type="ORF">LUCI_0789</name>
</gene>
<dbReference type="InterPro" id="IPR027417">
    <property type="entry name" value="P-loop_NTPase"/>
</dbReference>
<dbReference type="Gene3D" id="3.30.420.240">
    <property type="match status" value="1"/>
</dbReference>
<dbReference type="Proteomes" id="UP000277811">
    <property type="component" value="Unassembled WGS sequence"/>
</dbReference>
<keyword evidence="2" id="KW-1185">Reference proteome</keyword>
<organism evidence="1 2">
    <name type="scientific">Lucifera butyrica</name>
    <dbReference type="NCBI Taxonomy" id="1351585"/>
    <lineage>
        <taxon>Bacteria</taxon>
        <taxon>Bacillati</taxon>
        <taxon>Bacillota</taxon>
        <taxon>Negativicutes</taxon>
        <taxon>Veillonellales</taxon>
        <taxon>Veillonellaceae</taxon>
        <taxon>Lucifera</taxon>
    </lineage>
</organism>
<reference evidence="1 2" key="1">
    <citation type="submission" date="2018-06" db="EMBL/GenBank/DDBJ databases">
        <authorList>
            <person name="Strepis N."/>
        </authorList>
    </citation>
    <scope>NUCLEOTIDE SEQUENCE [LARGE SCALE GENOMIC DNA]</scope>
    <source>
        <strain evidence="1">LUCI</strain>
    </source>
</reference>
<dbReference type="OrthoDB" id="9775154at2"/>
<dbReference type="Gene3D" id="3.40.50.300">
    <property type="entry name" value="P-loop containing nucleotide triphosphate hydrolases"/>
    <property type="match status" value="1"/>
</dbReference>
<proteinExistence type="predicted"/>
<dbReference type="EMBL" id="UPPP01000057">
    <property type="protein sequence ID" value="VBB05579.1"/>
    <property type="molecule type" value="Genomic_DNA"/>
</dbReference>
<evidence type="ECO:0000313" key="2">
    <source>
        <dbReference type="Proteomes" id="UP000277811"/>
    </source>
</evidence>
<protein>
    <recommendedName>
        <fullName evidence="3">Terminase</fullName>
    </recommendedName>
</protein>